<comment type="similarity">
    <text evidence="1 3 6">Belongs to the aldehyde dehydrogenase family.</text>
</comment>
<keyword evidence="7" id="KW-0472">Membrane</keyword>
<dbReference type="PANTHER" id="PTHR43570">
    <property type="entry name" value="ALDEHYDE DEHYDROGENASE"/>
    <property type="match status" value="1"/>
</dbReference>
<dbReference type="Pfam" id="PF00171">
    <property type="entry name" value="Aldedh"/>
    <property type="match status" value="1"/>
</dbReference>
<feature type="active site" evidence="4">
    <location>
        <position position="254"/>
    </location>
</feature>
<evidence type="ECO:0000256" key="4">
    <source>
        <dbReference type="PIRSR" id="PIRSR036492-1"/>
    </source>
</evidence>
<evidence type="ECO:0000256" key="2">
    <source>
        <dbReference type="ARBA" id="ARBA00023002"/>
    </source>
</evidence>
<name>A0A1E4S0F3_CYBJN</name>
<dbReference type="GO" id="GO:0004029">
    <property type="term" value="F:aldehyde dehydrogenase (NAD+) activity"/>
    <property type="evidence" value="ECO:0007669"/>
    <property type="project" value="TreeGrafter"/>
</dbReference>
<evidence type="ECO:0000256" key="1">
    <source>
        <dbReference type="ARBA" id="ARBA00009986"/>
    </source>
</evidence>
<dbReference type="EMBL" id="KV453932">
    <property type="protein sequence ID" value="ODV72966.1"/>
    <property type="molecule type" value="Genomic_DNA"/>
</dbReference>
<dbReference type="GeneID" id="30989586"/>
<evidence type="ECO:0000259" key="8">
    <source>
        <dbReference type="Pfam" id="PF00171"/>
    </source>
</evidence>
<feature type="active site" evidence="4 5">
    <location>
        <position position="219"/>
    </location>
</feature>
<keyword evidence="7" id="KW-0812">Transmembrane</keyword>
<evidence type="ECO:0000256" key="5">
    <source>
        <dbReference type="PROSITE-ProRule" id="PRU10007"/>
    </source>
</evidence>
<dbReference type="RefSeq" id="XP_020070005.1">
    <property type="nucleotide sequence ID" value="XM_020215190.1"/>
</dbReference>
<dbReference type="GO" id="GO:0006081">
    <property type="term" value="P:aldehyde metabolic process"/>
    <property type="evidence" value="ECO:0007669"/>
    <property type="project" value="InterPro"/>
</dbReference>
<dbReference type="InterPro" id="IPR012394">
    <property type="entry name" value="Aldehyde_DH_NAD(P)"/>
</dbReference>
<dbReference type="STRING" id="983966.A0A1E4S0F3"/>
<gene>
    <name evidence="9" type="ORF">CYBJADRAFT_168046</name>
</gene>
<evidence type="ECO:0000313" key="9">
    <source>
        <dbReference type="EMBL" id="ODV72966.1"/>
    </source>
</evidence>
<reference evidence="9 10" key="1">
    <citation type="journal article" date="2016" name="Proc. Natl. Acad. Sci. U.S.A.">
        <title>Comparative genomics of biotechnologically important yeasts.</title>
        <authorList>
            <person name="Riley R."/>
            <person name="Haridas S."/>
            <person name="Wolfe K.H."/>
            <person name="Lopes M.R."/>
            <person name="Hittinger C.T."/>
            <person name="Goeker M."/>
            <person name="Salamov A.A."/>
            <person name="Wisecaver J.H."/>
            <person name="Long T.M."/>
            <person name="Calvey C.H."/>
            <person name="Aerts A.L."/>
            <person name="Barry K.W."/>
            <person name="Choi C."/>
            <person name="Clum A."/>
            <person name="Coughlan A.Y."/>
            <person name="Deshpande S."/>
            <person name="Douglass A.P."/>
            <person name="Hanson S.J."/>
            <person name="Klenk H.-P."/>
            <person name="LaButti K.M."/>
            <person name="Lapidus A."/>
            <person name="Lindquist E.A."/>
            <person name="Lipzen A.M."/>
            <person name="Meier-Kolthoff J.P."/>
            <person name="Ohm R.A."/>
            <person name="Otillar R.P."/>
            <person name="Pangilinan J.L."/>
            <person name="Peng Y."/>
            <person name="Rokas A."/>
            <person name="Rosa C.A."/>
            <person name="Scheuner C."/>
            <person name="Sibirny A.A."/>
            <person name="Slot J.C."/>
            <person name="Stielow J.B."/>
            <person name="Sun H."/>
            <person name="Kurtzman C.P."/>
            <person name="Blackwell M."/>
            <person name="Grigoriev I.V."/>
            <person name="Jeffries T.W."/>
        </authorList>
    </citation>
    <scope>NUCLEOTIDE SEQUENCE [LARGE SCALE GENOMIC DNA]</scope>
    <source>
        <strain evidence="10">ATCC 18201 / CBS 1600 / BCRC 20928 / JCM 3617 / NBRC 0987 / NRRL Y-1542</strain>
    </source>
</reference>
<dbReference type="AlphaFoldDB" id="A0A1E4S0F3"/>
<sequence length="518" mass="57944">MSVLEYTPLDEIPIRVQKLRESFHSRKFDPVEVRLRNLRKLYYAIEDNQDVLCQAVEKDLNKPVNETRVLEINIILGDLLFIMENLKSWAKDRRPEAVPLMYKFSGSRVESIPLGTVLVIGTFNYPLSLALQPVIGAIAAGNTVVLKQSEQSPHVSAVLSEILADQMDNELVQCINGGVEETGVLLDQKFDKVFYTGSGTVGKIIAKKCAESLTPCILELGGKSPAFVTAQSKNLDLAAKRIVNAKFVNAGQTCVTVDYCLVEESIYNEFTEYLVKWTKKLYGDANADNYTKIVNGRNVKRILSLLDSTKATVLYSGEHNADERFIHPTLLENVEWHDSTMTDELFAPILPLLKYKSLESAIESVIKNHDTPLALYAFTDSKNESKLIQQRIRSGGFMQNDAVMHVGMPQLPFGGIGTSGYGQYHGHDSFRAFSHERAIIKQPWWTEILLDARYRPISNFDATLARFATVPFKTFARTGKIVSFKSAAFKAVIGIVAMYGLYVGFTSDRDAKLINISF</sequence>
<keyword evidence="7" id="KW-1133">Transmembrane helix</keyword>
<keyword evidence="10" id="KW-1185">Reference proteome</keyword>
<dbReference type="PANTHER" id="PTHR43570:SF16">
    <property type="entry name" value="ALDEHYDE DEHYDROGENASE TYPE III, ISOFORM Q"/>
    <property type="match status" value="1"/>
</dbReference>
<proteinExistence type="inferred from homology"/>
<evidence type="ECO:0000256" key="3">
    <source>
        <dbReference type="PIRNR" id="PIRNR036492"/>
    </source>
</evidence>
<dbReference type="SUPFAM" id="SSF53720">
    <property type="entry name" value="ALDH-like"/>
    <property type="match status" value="1"/>
</dbReference>
<dbReference type="OMA" id="EIDWCKQ"/>
<evidence type="ECO:0000256" key="6">
    <source>
        <dbReference type="RuleBase" id="RU003345"/>
    </source>
</evidence>
<dbReference type="InterPro" id="IPR029510">
    <property type="entry name" value="Ald_DH_CS_GLU"/>
</dbReference>
<dbReference type="InterPro" id="IPR016163">
    <property type="entry name" value="Ald_DH_C"/>
</dbReference>
<dbReference type="Proteomes" id="UP000094389">
    <property type="component" value="Unassembled WGS sequence"/>
</dbReference>
<protein>
    <recommendedName>
        <fullName evidence="3">Aldehyde dehydrogenase</fullName>
    </recommendedName>
</protein>
<feature type="transmembrane region" description="Helical" evidence="7">
    <location>
        <begin position="487"/>
        <end position="505"/>
    </location>
</feature>
<dbReference type="PIRSF" id="PIRSF036492">
    <property type="entry name" value="ALDH"/>
    <property type="match status" value="1"/>
</dbReference>
<organism evidence="9 10">
    <name type="scientific">Cyberlindnera jadinii (strain ATCC 18201 / CBS 1600 / BCRC 20928 / JCM 3617 / NBRC 0987 / NRRL Y-1542)</name>
    <name type="common">Torula yeast</name>
    <name type="synonym">Candida utilis</name>
    <dbReference type="NCBI Taxonomy" id="983966"/>
    <lineage>
        <taxon>Eukaryota</taxon>
        <taxon>Fungi</taxon>
        <taxon>Dikarya</taxon>
        <taxon>Ascomycota</taxon>
        <taxon>Saccharomycotina</taxon>
        <taxon>Saccharomycetes</taxon>
        <taxon>Phaffomycetales</taxon>
        <taxon>Phaffomycetaceae</taxon>
        <taxon>Cyberlindnera</taxon>
    </lineage>
</organism>
<dbReference type="Gene3D" id="3.40.309.10">
    <property type="entry name" value="Aldehyde Dehydrogenase, Chain A, domain 2"/>
    <property type="match status" value="1"/>
</dbReference>
<dbReference type="InterPro" id="IPR015590">
    <property type="entry name" value="Aldehyde_DH_dom"/>
</dbReference>
<dbReference type="FunFam" id="3.40.605.10:FF:000004">
    <property type="entry name" value="Aldehyde dehydrogenase"/>
    <property type="match status" value="1"/>
</dbReference>
<dbReference type="PROSITE" id="PS00687">
    <property type="entry name" value="ALDEHYDE_DEHYDR_GLU"/>
    <property type="match status" value="1"/>
</dbReference>
<dbReference type="InterPro" id="IPR016162">
    <property type="entry name" value="Ald_DH_N"/>
</dbReference>
<dbReference type="InterPro" id="IPR016161">
    <property type="entry name" value="Ald_DH/histidinol_DH"/>
</dbReference>
<dbReference type="CDD" id="cd07135">
    <property type="entry name" value="ALDH_F14-YMR110C"/>
    <property type="match status" value="1"/>
</dbReference>
<keyword evidence="2 3" id="KW-0560">Oxidoreductase</keyword>
<accession>A0A1E4S0F3</accession>
<evidence type="ECO:0000256" key="7">
    <source>
        <dbReference type="SAM" id="Phobius"/>
    </source>
</evidence>
<feature type="domain" description="Aldehyde dehydrogenase" evidence="8">
    <location>
        <begin position="20"/>
        <end position="437"/>
    </location>
</feature>
<evidence type="ECO:0000313" key="10">
    <source>
        <dbReference type="Proteomes" id="UP000094389"/>
    </source>
</evidence>
<dbReference type="OrthoDB" id="440325at2759"/>
<dbReference type="GO" id="GO:0005737">
    <property type="term" value="C:cytoplasm"/>
    <property type="evidence" value="ECO:0007669"/>
    <property type="project" value="TreeGrafter"/>
</dbReference>
<dbReference type="Gene3D" id="3.40.605.10">
    <property type="entry name" value="Aldehyde Dehydrogenase, Chain A, domain 1"/>
    <property type="match status" value="1"/>
</dbReference>